<accession>A0A843UP71</accession>
<evidence type="ECO:0000313" key="2">
    <source>
        <dbReference type="Proteomes" id="UP000652761"/>
    </source>
</evidence>
<dbReference type="AlphaFoldDB" id="A0A843UP71"/>
<sequence length="98" mass="11205">MRPFTDWIEGPIPNWGLAGGSDPRADRYPRLIEGYGCRCTITHAPGWNFGPGTEFRKTSAMSTVSECRFRIVVTISAMFEHPYQRPGEEISRRVEHDF</sequence>
<reference evidence="1" key="1">
    <citation type="submission" date="2017-07" db="EMBL/GenBank/DDBJ databases">
        <title>Taro Niue Genome Assembly and Annotation.</title>
        <authorList>
            <person name="Atibalentja N."/>
            <person name="Keating K."/>
            <person name="Fields C.J."/>
        </authorList>
    </citation>
    <scope>NUCLEOTIDE SEQUENCE</scope>
    <source>
        <strain evidence="1">Niue_2</strain>
        <tissue evidence="1">Leaf</tissue>
    </source>
</reference>
<protein>
    <submittedName>
        <fullName evidence="1">Uncharacterized protein</fullName>
    </submittedName>
</protein>
<dbReference type="Proteomes" id="UP000652761">
    <property type="component" value="Unassembled WGS sequence"/>
</dbReference>
<dbReference type="EMBL" id="NMUH01000744">
    <property type="protein sequence ID" value="MQL84187.1"/>
    <property type="molecule type" value="Genomic_DNA"/>
</dbReference>
<evidence type="ECO:0000313" key="1">
    <source>
        <dbReference type="EMBL" id="MQL84187.1"/>
    </source>
</evidence>
<organism evidence="1 2">
    <name type="scientific">Colocasia esculenta</name>
    <name type="common">Wild taro</name>
    <name type="synonym">Arum esculentum</name>
    <dbReference type="NCBI Taxonomy" id="4460"/>
    <lineage>
        <taxon>Eukaryota</taxon>
        <taxon>Viridiplantae</taxon>
        <taxon>Streptophyta</taxon>
        <taxon>Embryophyta</taxon>
        <taxon>Tracheophyta</taxon>
        <taxon>Spermatophyta</taxon>
        <taxon>Magnoliopsida</taxon>
        <taxon>Liliopsida</taxon>
        <taxon>Araceae</taxon>
        <taxon>Aroideae</taxon>
        <taxon>Colocasieae</taxon>
        <taxon>Colocasia</taxon>
    </lineage>
</organism>
<gene>
    <name evidence="1" type="ORF">Taro_016671</name>
</gene>
<keyword evidence="2" id="KW-1185">Reference proteome</keyword>
<proteinExistence type="predicted"/>
<comment type="caution">
    <text evidence="1">The sequence shown here is derived from an EMBL/GenBank/DDBJ whole genome shotgun (WGS) entry which is preliminary data.</text>
</comment>
<name>A0A843UP71_COLES</name>